<proteinExistence type="predicted"/>
<evidence type="ECO:0000259" key="1">
    <source>
        <dbReference type="Pfam" id="PF04057"/>
    </source>
</evidence>
<keyword evidence="3" id="KW-1185">Reference proteome</keyword>
<evidence type="ECO:0000313" key="2">
    <source>
        <dbReference type="EnsemblMetazoa" id="XP_031781556"/>
    </source>
</evidence>
<dbReference type="GO" id="GO:0005634">
    <property type="term" value="C:nucleus"/>
    <property type="evidence" value="ECO:0007669"/>
    <property type="project" value="InterPro"/>
</dbReference>
<dbReference type="InterPro" id="IPR007199">
    <property type="entry name" value="Rep_factor-A_N"/>
</dbReference>
<name>A0A7M7Q8H4_NASVI</name>
<sequence>MCINRINYKSITFTSVSIQQALKKITNFAYLAEDKDRFRLKLSDGRTYNSFVMLGTPLNFLVHSNFLTEYSILKIKNYVITHIKVNGQTKSVMVILNSDVLAPGHEVKKVLGSVDVAFIDKNNFNFSISMINL</sequence>
<organism evidence="2 3">
    <name type="scientific">Nasonia vitripennis</name>
    <name type="common">Parasitic wasp</name>
    <dbReference type="NCBI Taxonomy" id="7425"/>
    <lineage>
        <taxon>Eukaryota</taxon>
        <taxon>Metazoa</taxon>
        <taxon>Ecdysozoa</taxon>
        <taxon>Arthropoda</taxon>
        <taxon>Hexapoda</taxon>
        <taxon>Insecta</taxon>
        <taxon>Pterygota</taxon>
        <taxon>Neoptera</taxon>
        <taxon>Endopterygota</taxon>
        <taxon>Hymenoptera</taxon>
        <taxon>Apocrita</taxon>
        <taxon>Proctotrupomorpha</taxon>
        <taxon>Chalcidoidea</taxon>
        <taxon>Pteromalidae</taxon>
        <taxon>Pteromalinae</taxon>
        <taxon>Nasonia</taxon>
    </lineage>
</organism>
<dbReference type="Pfam" id="PF04057">
    <property type="entry name" value="Rep-A_N"/>
    <property type="match status" value="1"/>
</dbReference>
<dbReference type="GO" id="GO:0006260">
    <property type="term" value="P:DNA replication"/>
    <property type="evidence" value="ECO:0007669"/>
    <property type="project" value="InterPro"/>
</dbReference>
<dbReference type="SMR" id="A0A7M7Q8H4"/>
<dbReference type="Gene3D" id="2.40.50.140">
    <property type="entry name" value="Nucleic acid-binding proteins"/>
    <property type="match status" value="1"/>
</dbReference>
<dbReference type="InParanoid" id="A0A7M7Q8H4"/>
<dbReference type="GO" id="GO:0003677">
    <property type="term" value="F:DNA binding"/>
    <property type="evidence" value="ECO:0007669"/>
    <property type="project" value="InterPro"/>
</dbReference>
<evidence type="ECO:0000313" key="3">
    <source>
        <dbReference type="Proteomes" id="UP000002358"/>
    </source>
</evidence>
<feature type="domain" description="Replication factor-A protein 1 N-terminal" evidence="1">
    <location>
        <begin position="21"/>
        <end position="102"/>
    </location>
</feature>
<reference evidence="2" key="1">
    <citation type="submission" date="2021-01" db="UniProtKB">
        <authorList>
            <consortium name="EnsemblMetazoa"/>
        </authorList>
    </citation>
    <scope>IDENTIFICATION</scope>
</reference>
<dbReference type="SUPFAM" id="SSF50249">
    <property type="entry name" value="Nucleic acid-binding proteins"/>
    <property type="match status" value="1"/>
</dbReference>
<accession>A0A7M7Q8H4</accession>
<dbReference type="EnsemblMetazoa" id="XM_031925696">
    <property type="protein sequence ID" value="XP_031781556"/>
    <property type="gene ID" value="LOC100677937"/>
</dbReference>
<dbReference type="Proteomes" id="UP000002358">
    <property type="component" value="Unassembled WGS sequence"/>
</dbReference>
<dbReference type="InterPro" id="IPR012340">
    <property type="entry name" value="NA-bd_OB-fold"/>
</dbReference>
<dbReference type="AlphaFoldDB" id="A0A7M7Q8H4"/>
<dbReference type="RefSeq" id="XP_031781556.1">
    <property type="nucleotide sequence ID" value="XM_031925696.2"/>
</dbReference>
<dbReference type="OrthoDB" id="1751331at2759"/>
<protein>
    <recommendedName>
        <fullName evidence="1">Replication factor-A protein 1 N-terminal domain-containing protein</fullName>
    </recommendedName>
</protein>
<dbReference type="GeneID" id="100677937"/>